<dbReference type="InterPro" id="IPR012893">
    <property type="entry name" value="HipA-like_C"/>
</dbReference>
<dbReference type="RefSeq" id="WP_007016915.1">
    <property type="nucleotide sequence ID" value="NZ_CH724113.1"/>
</dbReference>
<dbReference type="InterPro" id="IPR017508">
    <property type="entry name" value="HipA_N1"/>
</dbReference>
<evidence type="ECO:0000259" key="5">
    <source>
        <dbReference type="Pfam" id="PF13657"/>
    </source>
</evidence>
<reference evidence="6 7" key="1">
    <citation type="submission" date="2006-03" db="EMBL/GenBank/DDBJ databases">
        <authorList>
            <person name="Pinhassi J."/>
            <person name="Pedros-Alio C."/>
            <person name="Ferriera S."/>
            <person name="Johnson J."/>
            <person name="Kravitz S."/>
            <person name="Halpern A."/>
            <person name="Remington K."/>
            <person name="Beeson K."/>
            <person name="Tran B."/>
            <person name="Rogers Y.-H."/>
            <person name="Friedman R."/>
            <person name="Venter J.C."/>
        </authorList>
    </citation>
    <scope>NUCLEOTIDE SEQUENCE [LARGE SCALE GENOMIC DNA]</scope>
    <source>
        <strain evidence="6 7">RED65</strain>
    </source>
</reference>
<feature type="domain" description="HipA-like C-terminal" evidence="4">
    <location>
        <begin position="175"/>
        <end position="407"/>
    </location>
</feature>
<keyword evidence="3" id="KW-0418">Kinase</keyword>
<sequence length="435" mass="49706">MAIQFAEVVLWGTTIAVVRWDEQAQLADFQYTDEFIGLSQRFDIQVAPVVMPVRSAPYRFPNLARETFKGLPGMLADVLPDKFGNALIDQWLIAQGREPKDFNPVERLCYTANRAMGALEFKPTQRYFDGDPMRDIEVEKMVKLASQVLQKKHFEIEHEDDLNSEDLEQILQIGTSAGGARAKAIINWNQNDHRILPGHLEPPEGFDGWLIKFDGVSENKDKELADPMGFGRIEYAYHLLAVEAGIEMMPCRLLEEGSRAHFMTQRFDRIHNEKRHMTSLCGLGHFDFNDPSSTSYEQAFVLARKLEVPRAHVEQLFLRMVFNVVFRNQDDHTKNIAFLMDRQGQWTVSPAFDVAYSFNPKGLWTSKHQMSINGKRDDFTLDDLKAAGESTGLSKRKISMLMEQIMASKPMWGEFSEKAGVDVERANGIAKTFRF</sequence>
<organism evidence="6 7">
    <name type="scientific">Bermanella marisrubri</name>
    <dbReference type="NCBI Taxonomy" id="207949"/>
    <lineage>
        <taxon>Bacteria</taxon>
        <taxon>Pseudomonadati</taxon>
        <taxon>Pseudomonadota</taxon>
        <taxon>Gammaproteobacteria</taxon>
        <taxon>Oceanospirillales</taxon>
        <taxon>Oceanospirillaceae</taxon>
        <taxon>Bermanella</taxon>
    </lineage>
</organism>
<dbReference type="Proteomes" id="UP000004263">
    <property type="component" value="Unassembled WGS sequence"/>
</dbReference>
<accession>Q1N6U8</accession>
<keyword evidence="2" id="KW-0808">Transferase</keyword>
<dbReference type="Gene3D" id="1.10.1070.20">
    <property type="match status" value="1"/>
</dbReference>
<dbReference type="PANTHER" id="PTHR37419">
    <property type="entry name" value="SERINE/THREONINE-PROTEIN KINASE TOXIN HIPA"/>
    <property type="match status" value="1"/>
</dbReference>
<dbReference type="Pfam" id="PF13657">
    <property type="entry name" value="Couple_hipA"/>
    <property type="match status" value="1"/>
</dbReference>
<dbReference type="OrthoDB" id="9805913at2"/>
<dbReference type="STRING" id="207949.RED65_08889"/>
<dbReference type="HOGENOM" id="CLU_041102_1_0_6"/>
<evidence type="ECO:0000313" key="6">
    <source>
        <dbReference type="EMBL" id="EAT13494.1"/>
    </source>
</evidence>
<gene>
    <name evidence="6" type="ORF">RED65_08889</name>
</gene>
<keyword evidence="7" id="KW-1185">Reference proteome</keyword>
<proteinExistence type="inferred from homology"/>
<dbReference type="Pfam" id="PF07804">
    <property type="entry name" value="HipA_C"/>
    <property type="match status" value="1"/>
</dbReference>
<comment type="similarity">
    <text evidence="1">Belongs to the HipA Ser/Thr kinase family.</text>
</comment>
<evidence type="ECO:0000256" key="2">
    <source>
        <dbReference type="ARBA" id="ARBA00022679"/>
    </source>
</evidence>
<evidence type="ECO:0000256" key="3">
    <source>
        <dbReference type="ARBA" id="ARBA00022777"/>
    </source>
</evidence>
<dbReference type="GO" id="GO:0005829">
    <property type="term" value="C:cytosol"/>
    <property type="evidence" value="ECO:0007669"/>
    <property type="project" value="TreeGrafter"/>
</dbReference>
<name>Q1N6U8_9GAMM</name>
<dbReference type="EMBL" id="AAQH01000001">
    <property type="protein sequence ID" value="EAT13494.1"/>
    <property type="molecule type" value="Genomic_DNA"/>
</dbReference>
<evidence type="ECO:0000313" key="7">
    <source>
        <dbReference type="Proteomes" id="UP000004263"/>
    </source>
</evidence>
<dbReference type="InterPro" id="IPR052028">
    <property type="entry name" value="HipA_Ser/Thr_kinase"/>
</dbReference>
<dbReference type="AlphaFoldDB" id="Q1N6U8"/>
<feature type="domain" description="HipA N-terminal subdomain 1" evidence="5">
    <location>
        <begin position="7"/>
        <end position="121"/>
    </location>
</feature>
<comment type="caution">
    <text evidence="6">The sequence shown here is derived from an EMBL/GenBank/DDBJ whole genome shotgun (WGS) entry which is preliminary data.</text>
</comment>
<evidence type="ECO:0000256" key="1">
    <source>
        <dbReference type="ARBA" id="ARBA00010164"/>
    </source>
</evidence>
<evidence type="ECO:0000259" key="4">
    <source>
        <dbReference type="Pfam" id="PF07804"/>
    </source>
</evidence>
<dbReference type="GO" id="GO:0004674">
    <property type="term" value="F:protein serine/threonine kinase activity"/>
    <property type="evidence" value="ECO:0007669"/>
    <property type="project" value="TreeGrafter"/>
</dbReference>
<protein>
    <recommendedName>
        <fullName evidence="8">Toxin HipA</fullName>
    </recommendedName>
</protein>
<evidence type="ECO:0008006" key="8">
    <source>
        <dbReference type="Google" id="ProtNLM"/>
    </source>
</evidence>
<dbReference type="PANTHER" id="PTHR37419:SF8">
    <property type="entry name" value="TOXIN YJJJ"/>
    <property type="match status" value="1"/>
</dbReference>